<dbReference type="OMA" id="YVEHVWP"/>
<proteinExistence type="predicted"/>
<protein>
    <submittedName>
        <fullName evidence="1">Rubrerythrin family protein</fullName>
    </submittedName>
</protein>
<dbReference type="OrthoDB" id="581372at2"/>
<dbReference type="Gene3D" id="1.10.620.20">
    <property type="entry name" value="Ribonucleotide Reductase, subunit A"/>
    <property type="match status" value="1"/>
</dbReference>
<name>A0A162LQG2_9PROT</name>
<dbReference type="CDD" id="cd00657">
    <property type="entry name" value="Ferritin_like"/>
    <property type="match status" value="1"/>
</dbReference>
<dbReference type="InterPro" id="IPR009078">
    <property type="entry name" value="Ferritin-like_SF"/>
</dbReference>
<dbReference type="AlphaFoldDB" id="A0A162LQG2"/>
<dbReference type="EMBL" id="LPZR01000046">
    <property type="protein sequence ID" value="KYO56298.1"/>
    <property type="molecule type" value="Genomic_DNA"/>
</dbReference>
<dbReference type="GO" id="GO:0016491">
    <property type="term" value="F:oxidoreductase activity"/>
    <property type="evidence" value="ECO:0007669"/>
    <property type="project" value="InterPro"/>
</dbReference>
<evidence type="ECO:0000313" key="2">
    <source>
        <dbReference type="Proteomes" id="UP000075787"/>
    </source>
</evidence>
<reference evidence="1 2" key="1">
    <citation type="submission" date="2015-12" db="EMBL/GenBank/DDBJ databases">
        <title>Genome sequence of Tistrella mobilis MCCC 1A02139.</title>
        <authorList>
            <person name="Lu L."/>
            <person name="Lai Q."/>
            <person name="Shao Z."/>
            <person name="Qian P."/>
        </authorList>
    </citation>
    <scope>NUCLEOTIDE SEQUENCE [LARGE SCALE GENOMIC DNA]</scope>
    <source>
        <strain evidence="1 2">MCCC 1A02139</strain>
    </source>
</reference>
<dbReference type="RefSeq" id="WP_014746498.1">
    <property type="nucleotide sequence ID" value="NZ_CP121013.1"/>
</dbReference>
<dbReference type="GeneID" id="97243788"/>
<organism evidence="1 2">
    <name type="scientific">Tistrella mobilis</name>
    <dbReference type="NCBI Taxonomy" id="171437"/>
    <lineage>
        <taxon>Bacteria</taxon>
        <taxon>Pseudomonadati</taxon>
        <taxon>Pseudomonadota</taxon>
        <taxon>Alphaproteobacteria</taxon>
        <taxon>Geminicoccales</taxon>
        <taxon>Geminicoccaceae</taxon>
        <taxon>Tistrella</taxon>
    </lineage>
</organism>
<sequence>MKHWTIDDIAWEHFDPSKVDPEILKAVKAAALVEHNGYDYAAYLCSVFADDPDFCQAAKDWAEEEVQHGRALRRWAEYADPTFDFDDAFARFTRDITLPLDAKQSIRGSRSGELVARCIVEVGTSSFYGAMAAATEEPVLKSIAMRIRADELRHYKLFYNHLNRYLEREQLGPTRRLMIALSRIRETEDDELAYAYHCANGLAGPYDRSACIAAYSRRAYGMYKRPHVERAVMMTCKAAGLDPQSRVARLLGDASWWLMRKKVGWLERRAA</sequence>
<dbReference type="InterPro" id="IPR012348">
    <property type="entry name" value="RNR-like"/>
</dbReference>
<gene>
    <name evidence="1" type="ORF">AUP44_02835</name>
</gene>
<comment type="caution">
    <text evidence="1">The sequence shown here is derived from an EMBL/GenBank/DDBJ whole genome shotgun (WGS) entry which is preliminary data.</text>
</comment>
<evidence type="ECO:0000313" key="1">
    <source>
        <dbReference type="EMBL" id="KYO56298.1"/>
    </source>
</evidence>
<dbReference type="Proteomes" id="UP000075787">
    <property type="component" value="Unassembled WGS sequence"/>
</dbReference>
<accession>A0A162LQG2</accession>
<dbReference type="SUPFAM" id="SSF47240">
    <property type="entry name" value="Ferritin-like"/>
    <property type="match status" value="1"/>
</dbReference>